<comment type="caution">
    <text evidence="1">The sequence shown here is derived from an EMBL/GenBank/DDBJ whole genome shotgun (WGS) entry which is preliminary data.</text>
</comment>
<reference evidence="1" key="2">
    <citation type="submission" date="2021-09" db="EMBL/GenBank/DDBJ databases">
        <authorList>
            <person name="Jia N."/>
            <person name="Wang J."/>
            <person name="Shi W."/>
            <person name="Du L."/>
            <person name="Sun Y."/>
            <person name="Zhan W."/>
            <person name="Jiang J."/>
            <person name="Wang Q."/>
            <person name="Zhang B."/>
            <person name="Ji P."/>
            <person name="Sakyi L.B."/>
            <person name="Cui X."/>
            <person name="Yuan T."/>
            <person name="Jiang B."/>
            <person name="Yang W."/>
            <person name="Lam T.T.-Y."/>
            <person name="Chang Q."/>
            <person name="Ding S."/>
            <person name="Wang X."/>
            <person name="Zhu J."/>
            <person name="Ruan X."/>
            <person name="Zhao L."/>
            <person name="Wei J."/>
            <person name="Que T."/>
            <person name="Du C."/>
            <person name="Cheng J."/>
            <person name="Dai P."/>
            <person name="Han X."/>
            <person name="Huang E."/>
            <person name="Gao Y."/>
            <person name="Liu J."/>
            <person name="Shao H."/>
            <person name="Ye R."/>
            <person name="Li L."/>
            <person name="Wei W."/>
            <person name="Wang X."/>
            <person name="Wang C."/>
            <person name="Huo Q."/>
            <person name="Li W."/>
            <person name="Guo W."/>
            <person name="Chen H."/>
            <person name="Chen S."/>
            <person name="Zhou L."/>
            <person name="Zhou L."/>
            <person name="Ni X."/>
            <person name="Tian J."/>
            <person name="Zhou Y."/>
            <person name="Sheng Y."/>
            <person name="Liu T."/>
            <person name="Pan Y."/>
            <person name="Xia L."/>
            <person name="Li J."/>
            <person name="Zhao F."/>
            <person name="Cao W."/>
        </authorList>
    </citation>
    <scope>NUCLEOTIDE SEQUENCE</scope>
    <source>
        <strain evidence="1">Rmic-2018</strain>
        <tissue evidence="1">Larvae</tissue>
    </source>
</reference>
<dbReference type="SUPFAM" id="SSF57667">
    <property type="entry name" value="beta-beta-alpha zinc fingers"/>
    <property type="match status" value="1"/>
</dbReference>
<dbReference type="InterPro" id="IPR036236">
    <property type="entry name" value="Znf_C2H2_sf"/>
</dbReference>
<proteinExistence type="predicted"/>
<dbReference type="Proteomes" id="UP000821866">
    <property type="component" value="Chromosome 4"/>
</dbReference>
<name>A0A9J6E273_RHIMP</name>
<accession>A0A9J6E273</accession>
<organism evidence="1 2">
    <name type="scientific">Rhipicephalus microplus</name>
    <name type="common">Cattle tick</name>
    <name type="synonym">Boophilus microplus</name>
    <dbReference type="NCBI Taxonomy" id="6941"/>
    <lineage>
        <taxon>Eukaryota</taxon>
        <taxon>Metazoa</taxon>
        <taxon>Ecdysozoa</taxon>
        <taxon>Arthropoda</taxon>
        <taxon>Chelicerata</taxon>
        <taxon>Arachnida</taxon>
        <taxon>Acari</taxon>
        <taxon>Parasitiformes</taxon>
        <taxon>Ixodida</taxon>
        <taxon>Ixodoidea</taxon>
        <taxon>Ixodidae</taxon>
        <taxon>Rhipicephalinae</taxon>
        <taxon>Rhipicephalus</taxon>
        <taxon>Boophilus</taxon>
    </lineage>
</organism>
<dbReference type="EMBL" id="JABSTU010000006">
    <property type="protein sequence ID" value="KAH8028390.1"/>
    <property type="molecule type" value="Genomic_DNA"/>
</dbReference>
<dbReference type="AlphaFoldDB" id="A0A9J6E273"/>
<keyword evidence="2" id="KW-1185">Reference proteome</keyword>
<evidence type="ECO:0000313" key="2">
    <source>
        <dbReference type="Proteomes" id="UP000821866"/>
    </source>
</evidence>
<gene>
    <name evidence="1" type="ORF">HPB51_016503</name>
</gene>
<protein>
    <submittedName>
        <fullName evidence="1">Uncharacterized protein</fullName>
    </submittedName>
</protein>
<sequence length="141" mass="16408">MAGTPHRLMTRKREWVQPRQAQRRHLWNQLREEWKIQAVVEGALEVDDNVLPLLDGVSLELSIGNLRALRKKLQDLHVQASNCRTSTERMIRCPVCDVMSLNPYDLLQHLRTKTHMDKERQVLDLCDEKSAEMNQAPSNSK</sequence>
<reference evidence="1" key="1">
    <citation type="journal article" date="2020" name="Cell">
        <title>Large-Scale Comparative Analyses of Tick Genomes Elucidate Their Genetic Diversity and Vector Capacities.</title>
        <authorList>
            <consortium name="Tick Genome and Microbiome Consortium (TIGMIC)"/>
            <person name="Jia N."/>
            <person name="Wang J."/>
            <person name="Shi W."/>
            <person name="Du L."/>
            <person name="Sun Y."/>
            <person name="Zhan W."/>
            <person name="Jiang J.F."/>
            <person name="Wang Q."/>
            <person name="Zhang B."/>
            <person name="Ji P."/>
            <person name="Bell-Sakyi L."/>
            <person name="Cui X.M."/>
            <person name="Yuan T.T."/>
            <person name="Jiang B.G."/>
            <person name="Yang W.F."/>
            <person name="Lam T.T."/>
            <person name="Chang Q.C."/>
            <person name="Ding S.J."/>
            <person name="Wang X.J."/>
            <person name="Zhu J.G."/>
            <person name="Ruan X.D."/>
            <person name="Zhao L."/>
            <person name="Wei J.T."/>
            <person name="Ye R.Z."/>
            <person name="Que T.C."/>
            <person name="Du C.H."/>
            <person name="Zhou Y.H."/>
            <person name="Cheng J.X."/>
            <person name="Dai P.F."/>
            <person name="Guo W.B."/>
            <person name="Han X.H."/>
            <person name="Huang E.J."/>
            <person name="Li L.F."/>
            <person name="Wei W."/>
            <person name="Gao Y.C."/>
            <person name="Liu J.Z."/>
            <person name="Shao H.Z."/>
            <person name="Wang X."/>
            <person name="Wang C.C."/>
            <person name="Yang T.C."/>
            <person name="Huo Q.B."/>
            <person name="Li W."/>
            <person name="Chen H.Y."/>
            <person name="Chen S.E."/>
            <person name="Zhou L.G."/>
            <person name="Ni X.B."/>
            <person name="Tian J.H."/>
            <person name="Sheng Y."/>
            <person name="Liu T."/>
            <person name="Pan Y.S."/>
            <person name="Xia L.Y."/>
            <person name="Li J."/>
            <person name="Zhao F."/>
            <person name="Cao W.C."/>
        </authorList>
    </citation>
    <scope>NUCLEOTIDE SEQUENCE</scope>
    <source>
        <strain evidence="1">Rmic-2018</strain>
    </source>
</reference>
<evidence type="ECO:0000313" key="1">
    <source>
        <dbReference type="EMBL" id="KAH8028390.1"/>
    </source>
</evidence>
<dbReference type="VEuPathDB" id="VectorBase:LOC119167213"/>